<dbReference type="Proteomes" id="UP000052052">
    <property type="component" value="Unassembled WGS sequence"/>
</dbReference>
<evidence type="ECO:0000256" key="5">
    <source>
        <dbReference type="ARBA" id="ARBA00022519"/>
    </source>
</evidence>
<dbReference type="NCBIfam" id="TIGR02532">
    <property type="entry name" value="IV_pilin_GFxxxE"/>
    <property type="match status" value="1"/>
</dbReference>
<evidence type="ECO:0000256" key="2">
    <source>
        <dbReference type="ARBA" id="ARBA00021549"/>
    </source>
</evidence>
<dbReference type="GO" id="GO:0005886">
    <property type="term" value="C:plasma membrane"/>
    <property type="evidence" value="ECO:0007669"/>
    <property type="project" value="UniProtKB-SubCell"/>
</dbReference>
<dbReference type="Gene3D" id="3.55.40.10">
    <property type="entry name" value="minor pseudopilin epsh domain"/>
    <property type="match status" value="1"/>
</dbReference>
<dbReference type="Pfam" id="PF12019">
    <property type="entry name" value="GspH"/>
    <property type="match status" value="1"/>
</dbReference>
<comment type="subcellular location">
    <subcellularLocation>
        <location evidence="1">Cell inner membrane</location>
        <topology evidence="1">Single-pass membrane protein</topology>
    </subcellularLocation>
</comment>
<dbReference type="SUPFAM" id="SSF54523">
    <property type="entry name" value="Pili subunits"/>
    <property type="match status" value="1"/>
</dbReference>
<dbReference type="GO" id="GO:0015628">
    <property type="term" value="P:protein secretion by the type II secretion system"/>
    <property type="evidence" value="ECO:0007669"/>
    <property type="project" value="InterPro"/>
</dbReference>
<keyword evidence="14" id="KW-1185">Reference proteome</keyword>
<evidence type="ECO:0000256" key="9">
    <source>
        <dbReference type="ARBA" id="ARBA00025772"/>
    </source>
</evidence>
<feature type="domain" description="General secretion pathway GspH" evidence="12">
    <location>
        <begin position="49"/>
        <end position="144"/>
    </location>
</feature>
<feature type="transmembrane region" description="Helical" evidence="11">
    <location>
        <begin position="20"/>
        <end position="41"/>
    </location>
</feature>
<keyword evidence="8 11" id="KW-0472">Membrane</keyword>
<keyword evidence="6 11" id="KW-0812">Transmembrane</keyword>
<evidence type="ECO:0000256" key="7">
    <source>
        <dbReference type="ARBA" id="ARBA00022989"/>
    </source>
</evidence>
<evidence type="ECO:0000313" key="14">
    <source>
        <dbReference type="Proteomes" id="UP000052052"/>
    </source>
</evidence>
<evidence type="ECO:0000256" key="8">
    <source>
        <dbReference type="ARBA" id="ARBA00023136"/>
    </source>
</evidence>
<keyword evidence="4" id="KW-0488">Methylation</keyword>
<keyword evidence="5" id="KW-0997">Cell inner membrane</keyword>
<dbReference type="EMBL" id="LDJL01000009">
    <property type="protein sequence ID" value="KRG69653.1"/>
    <property type="molecule type" value="Genomic_DNA"/>
</dbReference>
<evidence type="ECO:0000256" key="4">
    <source>
        <dbReference type="ARBA" id="ARBA00022481"/>
    </source>
</evidence>
<accession>A0A0R0CJ93</accession>
<dbReference type="AlphaFoldDB" id="A0A0R0CJ93"/>
<proteinExistence type="inferred from homology"/>
<dbReference type="OrthoDB" id="8481584at2"/>
<sequence length="163" mass="17508">MRRRSHSARAAQGVTLLEMLLVIALIALVGTLSAVVLTGGLSGMQLRSQAKQLAAQLRYTRTQAMARGESQQFVIQPDAHRWQAAADHHGEIPQALAIRFTGARQAQPAKGQGAIVFFSDGGSTGGRIELQDKRAVWRIDVAWLTGEVSVSRVVGNDAAQVAR</sequence>
<dbReference type="NCBIfam" id="NF047827">
    <property type="entry name" value="T3SSXpsH"/>
    <property type="match status" value="1"/>
</dbReference>
<dbReference type="InterPro" id="IPR045584">
    <property type="entry name" value="Pilin-like"/>
</dbReference>
<dbReference type="PATRIC" id="fig|344882.3.peg.3219"/>
<reference evidence="13 14" key="1">
    <citation type="submission" date="2015-05" db="EMBL/GenBank/DDBJ databases">
        <title>Genome sequencing and analysis of members of genus Stenotrophomonas.</title>
        <authorList>
            <person name="Patil P.P."/>
            <person name="Midha S."/>
            <person name="Patil P.B."/>
        </authorList>
    </citation>
    <scope>NUCLEOTIDE SEQUENCE [LARGE SCALE GENOMIC DNA]</scope>
    <source>
        <strain evidence="13 14">DSM 21858</strain>
    </source>
</reference>
<dbReference type="GO" id="GO:0015627">
    <property type="term" value="C:type II protein secretion system complex"/>
    <property type="evidence" value="ECO:0007669"/>
    <property type="project" value="InterPro"/>
</dbReference>
<protein>
    <recommendedName>
        <fullName evidence="2">Type II secretion system protein H</fullName>
    </recommendedName>
    <alternativeName>
        <fullName evidence="10">General secretion pathway protein H</fullName>
    </alternativeName>
</protein>
<evidence type="ECO:0000259" key="12">
    <source>
        <dbReference type="Pfam" id="PF12019"/>
    </source>
</evidence>
<dbReference type="RefSeq" id="WP_057658377.1">
    <property type="nucleotide sequence ID" value="NZ_LDJL01000009.1"/>
</dbReference>
<dbReference type="InterPro" id="IPR022346">
    <property type="entry name" value="T2SS_GspH"/>
</dbReference>
<organism evidence="13 14">
    <name type="scientific">Pseudoxanthomonas dokdonensis</name>
    <dbReference type="NCBI Taxonomy" id="344882"/>
    <lineage>
        <taxon>Bacteria</taxon>
        <taxon>Pseudomonadati</taxon>
        <taxon>Pseudomonadota</taxon>
        <taxon>Gammaproteobacteria</taxon>
        <taxon>Lysobacterales</taxon>
        <taxon>Lysobacteraceae</taxon>
        <taxon>Pseudoxanthomonas</taxon>
    </lineage>
</organism>
<dbReference type="InterPro" id="IPR012902">
    <property type="entry name" value="N_methyl_site"/>
</dbReference>
<dbReference type="PROSITE" id="PS00409">
    <property type="entry name" value="PROKAR_NTER_METHYL"/>
    <property type="match status" value="1"/>
</dbReference>
<evidence type="ECO:0000256" key="1">
    <source>
        <dbReference type="ARBA" id="ARBA00004377"/>
    </source>
</evidence>
<gene>
    <name evidence="13" type="ORF">ABB29_09305</name>
</gene>
<evidence type="ECO:0000256" key="10">
    <source>
        <dbReference type="ARBA" id="ARBA00030775"/>
    </source>
</evidence>
<evidence type="ECO:0000313" key="13">
    <source>
        <dbReference type="EMBL" id="KRG69653.1"/>
    </source>
</evidence>
<comment type="similarity">
    <text evidence="9">Belongs to the GSP H family.</text>
</comment>
<evidence type="ECO:0000256" key="3">
    <source>
        <dbReference type="ARBA" id="ARBA00022475"/>
    </source>
</evidence>
<evidence type="ECO:0000256" key="6">
    <source>
        <dbReference type="ARBA" id="ARBA00022692"/>
    </source>
</evidence>
<evidence type="ECO:0000256" key="11">
    <source>
        <dbReference type="SAM" id="Phobius"/>
    </source>
</evidence>
<dbReference type="STRING" id="344882.ABB29_09305"/>
<keyword evidence="7 11" id="KW-1133">Transmembrane helix</keyword>
<name>A0A0R0CJ93_9GAMM</name>
<keyword evidence="3" id="KW-1003">Cell membrane</keyword>
<comment type="caution">
    <text evidence="13">The sequence shown here is derived from an EMBL/GenBank/DDBJ whole genome shotgun (WGS) entry which is preliminary data.</text>
</comment>